<dbReference type="InterPro" id="IPR014729">
    <property type="entry name" value="Rossmann-like_a/b/a_fold"/>
</dbReference>
<dbReference type="GO" id="GO:0006747">
    <property type="term" value="P:FAD biosynthetic process"/>
    <property type="evidence" value="ECO:0007669"/>
    <property type="project" value="TreeGrafter"/>
</dbReference>
<evidence type="ECO:0000313" key="15">
    <source>
        <dbReference type="Proteomes" id="UP000266673"/>
    </source>
</evidence>
<evidence type="ECO:0000256" key="7">
    <source>
        <dbReference type="ARBA" id="ARBA00022741"/>
    </source>
</evidence>
<protein>
    <recommendedName>
        <fullName evidence="2">FAD synthase</fullName>
        <ecNumber evidence="2">2.7.7.2</ecNumber>
    </recommendedName>
    <alternativeName>
        <fullName evidence="10">FAD pyrophosphorylase</fullName>
    </alternativeName>
    <alternativeName>
        <fullName evidence="11">FMN adenylyltransferase</fullName>
    </alternativeName>
</protein>
<evidence type="ECO:0000256" key="11">
    <source>
        <dbReference type="ARBA" id="ARBA00031871"/>
    </source>
</evidence>
<dbReference type="InterPro" id="IPR002500">
    <property type="entry name" value="PAPS_reduct_dom"/>
</dbReference>
<dbReference type="EC" id="2.7.7.2" evidence="2"/>
<comment type="catalytic activity">
    <reaction evidence="12">
        <text>FMN + ATP + H(+) = FAD + diphosphate</text>
        <dbReference type="Rhea" id="RHEA:17237"/>
        <dbReference type="ChEBI" id="CHEBI:15378"/>
        <dbReference type="ChEBI" id="CHEBI:30616"/>
        <dbReference type="ChEBI" id="CHEBI:33019"/>
        <dbReference type="ChEBI" id="CHEBI:57692"/>
        <dbReference type="ChEBI" id="CHEBI:58210"/>
        <dbReference type="EC" id="2.7.7.2"/>
    </reaction>
</comment>
<dbReference type="Pfam" id="PF01507">
    <property type="entry name" value="PAPS_reduct"/>
    <property type="match status" value="1"/>
</dbReference>
<proteinExistence type="predicted"/>
<evidence type="ECO:0000256" key="5">
    <source>
        <dbReference type="ARBA" id="ARBA00022679"/>
    </source>
</evidence>
<dbReference type="CDD" id="cd23948">
    <property type="entry name" value="FAD_synthase"/>
    <property type="match status" value="1"/>
</dbReference>
<evidence type="ECO:0000256" key="12">
    <source>
        <dbReference type="ARBA" id="ARBA00049494"/>
    </source>
</evidence>
<dbReference type="Proteomes" id="UP000266673">
    <property type="component" value="Unassembled WGS sequence"/>
</dbReference>
<keyword evidence="7" id="KW-0547">Nucleotide-binding</keyword>
<accession>A0A397UCH8</accession>
<gene>
    <name evidence="14" type="ORF">C2G38_2216095</name>
</gene>
<evidence type="ECO:0000256" key="9">
    <source>
        <dbReference type="ARBA" id="ARBA00022840"/>
    </source>
</evidence>
<dbReference type="EMBL" id="QKWP01001754">
    <property type="protein sequence ID" value="RIB06838.1"/>
    <property type="molecule type" value="Genomic_DNA"/>
</dbReference>
<dbReference type="SUPFAM" id="SSF52402">
    <property type="entry name" value="Adenine nucleotide alpha hydrolases-like"/>
    <property type="match status" value="1"/>
</dbReference>
<dbReference type="PANTHER" id="PTHR23293:SF9">
    <property type="entry name" value="FAD SYNTHASE"/>
    <property type="match status" value="1"/>
</dbReference>
<keyword evidence="3" id="KW-0285">Flavoprotein</keyword>
<keyword evidence="5" id="KW-0808">Transferase</keyword>
<dbReference type="STRING" id="44941.A0A397UCH8"/>
<evidence type="ECO:0000256" key="10">
    <source>
        <dbReference type="ARBA" id="ARBA00031145"/>
    </source>
</evidence>
<keyword evidence="8" id="KW-0274">FAD</keyword>
<keyword evidence="9" id="KW-0067">ATP-binding</keyword>
<evidence type="ECO:0000256" key="2">
    <source>
        <dbReference type="ARBA" id="ARBA00012393"/>
    </source>
</evidence>
<evidence type="ECO:0000313" key="14">
    <source>
        <dbReference type="EMBL" id="RIB06838.1"/>
    </source>
</evidence>
<evidence type="ECO:0000256" key="3">
    <source>
        <dbReference type="ARBA" id="ARBA00022630"/>
    </source>
</evidence>
<evidence type="ECO:0000256" key="8">
    <source>
        <dbReference type="ARBA" id="ARBA00022827"/>
    </source>
</evidence>
<reference evidence="14 15" key="1">
    <citation type="submission" date="2018-06" db="EMBL/GenBank/DDBJ databases">
        <title>Comparative genomics reveals the genomic features of Rhizophagus irregularis, R. cerebriforme, R. diaphanum and Gigaspora rosea, and their symbiotic lifestyle signature.</title>
        <authorList>
            <person name="Morin E."/>
            <person name="San Clemente H."/>
            <person name="Chen E.C.H."/>
            <person name="De La Providencia I."/>
            <person name="Hainaut M."/>
            <person name="Kuo A."/>
            <person name="Kohler A."/>
            <person name="Murat C."/>
            <person name="Tang N."/>
            <person name="Roy S."/>
            <person name="Loubradou J."/>
            <person name="Henrissat B."/>
            <person name="Grigoriev I.V."/>
            <person name="Corradi N."/>
            <person name="Roux C."/>
            <person name="Martin F.M."/>
        </authorList>
    </citation>
    <scope>NUCLEOTIDE SEQUENCE [LARGE SCALE GENOMIC DNA]</scope>
    <source>
        <strain evidence="14 15">DAOM 194757</strain>
    </source>
</reference>
<dbReference type="GO" id="GO:0005524">
    <property type="term" value="F:ATP binding"/>
    <property type="evidence" value="ECO:0007669"/>
    <property type="project" value="UniProtKB-KW"/>
</dbReference>
<dbReference type="PANTHER" id="PTHR23293">
    <property type="entry name" value="FAD SYNTHETASE-RELATED FMN ADENYLYLTRANSFERASE"/>
    <property type="match status" value="1"/>
</dbReference>
<keyword evidence="4" id="KW-0288">FMN</keyword>
<organism evidence="14 15">
    <name type="scientific">Gigaspora rosea</name>
    <dbReference type="NCBI Taxonomy" id="44941"/>
    <lineage>
        <taxon>Eukaryota</taxon>
        <taxon>Fungi</taxon>
        <taxon>Fungi incertae sedis</taxon>
        <taxon>Mucoromycota</taxon>
        <taxon>Glomeromycotina</taxon>
        <taxon>Glomeromycetes</taxon>
        <taxon>Diversisporales</taxon>
        <taxon>Gigasporaceae</taxon>
        <taxon>Gigaspora</taxon>
    </lineage>
</organism>
<evidence type="ECO:0000256" key="4">
    <source>
        <dbReference type="ARBA" id="ARBA00022643"/>
    </source>
</evidence>
<keyword evidence="15" id="KW-1185">Reference proteome</keyword>
<name>A0A397UCH8_9GLOM</name>
<dbReference type="AlphaFoldDB" id="A0A397UCH8"/>
<comment type="caution">
    <text evidence="14">The sequence shown here is derived from an EMBL/GenBank/DDBJ whole genome shotgun (WGS) entry which is preliminary data.</text>
</comment>
<dbReference type="GO" id="GO:0003919">
    <property type="term" value="F:FMN adenylyltransferase activity"/>
    <property type="evidence" value="ECO:0007669"/>
    <property type="project" value="UniProtKB-EC"/>
</dbReference>
<dbReference type="Gene3D" id="3.40.50.620">
    <property type="entry name" value="HUPs"/>
    <property type="match status" value="1"/>
</dbReference>
<sequence length="231" mass="26524">MDFAQIQREVYDLANSDKPISKYITHALDAIEKAIRLYGAEDLCLSFNGGKDCMVLLHLFAAALYKHFHNSINTLNIQAVYVTYSNSFTEVDNFVKECVRSYRIDLVTIEGSIKQALAKYSKLRPNVKAILVGTRRNDPHGGRLSEFMPTDLDWPPFMRVHPILDWHYATIWEFLRTLKVPYCILYDKGYTSLGGTDNTHPNPDLLNPTQPCGYDPAWKLVDESRERCSRE</sequence>
<evidence type="ECO:0000256" key="6">
    <source>
        <dbReference type="ARBA" id="ARBA00022695"/>
    </source>
</evidence>
<evidence type="ECO:0000256" key="1">
    <source>
        <dbReference type="ARBA" id="ARBA00004726"/>
    </source>
</evidence>
<evidence type="ECO:0000259" key="13">
    <source>
        <dbReference type="Pfam" id="PF01507"/>
    </source>
</evidence>
<keyword evidence="6" id="KW-0548">Nucleotidyltransferase</keyword>
<dbReference type="OrthoDB" id="270728at2759"/>
<comment type="pathway">
    <text evidence="1">Cofactor biosynthesis; FAD biosynthesis; FAD from FMN: step 1/1.</text>
</comment>
<feature type="domain" description="Phosphoadenosine phosphosulphate reductase" evidence="13">
    <location>
        <begin position="114"/>
        <end position="201"/>
    </location>
</feature>